<organism evidence="1 2">
    <name type="scientific">Extremus antarcticus</name>
    <dbReference type="NCBI Taxonomy" id="702011"/>
    <lineage>
        <taxon>Eukaryota</taxon>
        <taxon>Fungi</taxon>
        <taxon>Dikarya</taxon>
        <taxon>Ascomycota</taxon>
        <taxon>Pezizomycotina</taxon>
        <taxon>Dothideomycetes</taxon>
        <taxon>Dothideomycetidae</taxon>
        <taxon>Mycosphaerellales</taxon>
        <taxon>Extremaceae</taxon>
        <taxon>Extremus</taxon>
    </lineage>
</organism>
<sequence length="216" mass="24152">MENSLAINADGIATKEISSRTPFKSLPTELQTRIIGLTILLHENSPSTPHAPDPECHDLAPRHFYRPHAELETHVARISQGLNVSKTFVLQAYCAENILTAVLKINPFEPASSETECYIECGTFEQHPEIEMYVRRLSIHGAELRNCAMRLSFLKKLHDIVLHCPQLVKLTASVEGGGGEDQVRKVVDHAVKKRKREKITLMFVPVTTGRSSGYVE</sequence>
<dbReference type="EMBL" id="JAWDJX010000033">
    <property type="protein sequence ID" value="KAK3050355.1"/>
    <property type="molecule type" value="Genomic_DNA"/>
</dbReference>
<gene>
    <name evidence="1" type="ORF">LTR09_008505</name>
</gene>
<dbReference type="AlphaFoldDB" id="A0AAJ0DAT9"/>
<evidence type="ECO:0000313" key="1">
    <source>
        <dbReference type="EMBL" id="KAK3050355.1"/>
    </source>
</evidence>
<dbReference type="Proteomes" id="UP001271007">
    <property type="component" value="Unassembled WGS sequence"/>
</dbReference>
<accession>A0AAJ0DAT9</accession>
<reference evidence="1" key="1">
    <citation type="submission" date="2023-04" db="EMBL/GenBank/DDBJ databases">
        <title>Black Yeasts Isolated from many extreme environments.</title>
        <authorList>
            <person name="Coleine C."/>
            <person name="Stajich J.E."/>
            <person name="Selbmann L."/>
        </authorList>
    </citation>
    <scope>NUCLEOTIDE SEQUENCE</scope>
    <source>
        <strain evidence="1">CCFEE 5312</strain>
    </source>
</reference>
<proteinExistence type="predicted"/>
<comment type="caution">
    <text evidence="1">The sequence shown here is derived from an EMBL/GenBank/DDBJ whole genome shotgun (WGS) entry which is preliminary data.</text>
</comment>
<evidence type="ECO:0000313" key="2">
    <source>
        <dbReference type="Proteomes" id="UP001271007"/>
    </source>
</evidence>
<keyword evidence="2" id="KW-1185">Reference proteome</keyword>
<name>A0AAJ0DAT9_9PEZI</name>
<protein>
    <submittedName>
        <fullName evidence="1">Uncharacterized protein</fullName>
    </submittedName>
</protein>